<evidence type="ECO:0000256" key="1">
    <source>
        <dbReference type="SAM" id="MobiDB-lite"/>
    </source>
</evidence>
<accession>A0A3N4GTZ4</accession>
<evidence type="ECO:0000313" key="3">
    <source>
        <dbReference type="Proteomes" id="UP000267536"/>
    </source>
</evidence>
<evidence type="ECO:0000313" key="2">
    <source>
        <dbReference type="EMBL" id="RPA65795.1"/>
    </source>
</evidence>
<feature type="region of interest" description="Disordered" evidence="1">
    <location>
        <begin position="63"/>
        <end position="83"/>
    </location>
</feature>
<dbReference type="AlphaFoldDB" id="A0A3N4GTZ4"/>
<name>A0A3N4GTZ4_9ACTN</name>
<dbReference type="EMBL" id="RKMH01000002">
    <property type="protein sequence ID" value="RPA65795.1"/>
    <property type="molecule type" value="Genomic_DNA"/>
</dbReference>
<protein>
    <submittedName>
        <fullName evidence="2">Uncharacterized protein</fullName>
    </submittedName>
</protein>
<reference evidence="2 3" key="1">
    <citation type="submission" date="2018-11" db="EMBL/GenBank/DDBJ databases">
        <title>Draft genome sequence of Gordonia sp. RS15-1S isolated from rice stems.</title>
        <authorList>
            <person name="Muangham S."/>
        </authorList>
    </citation>
    <scope>NUCLEOTIDE SEQUENCE [LARGE SCALE GENOMIC DNA]</scope>
    <source>
        <strain evidence="2 3">RS15-1S</strain>
    </source>
</reference>
<dbReference type="Proteomes" id="UP000267536">
    <property type="component" value="Unassembled WGS sequence"/>
</dbReference>
<keyword evidence="3" id="KW-1185">Reference proteome</keyword>
<proteinExistence type="predicted"/>
<sequence length="83" mass="8974">MQKVDRDWLAANDAHPHILHLADVLNGIVEHLTQERLERNPHALDAIADGIANEHNAVTISMQATDEATTDGEVEATDPSGDA</sequence>
<organism evidence="2 3">
    <name type="scientific">Gordonia oryzae</name>
    <dbReference type="NCBI Taxonomy" id="2487349"/>
    <lineage>
        <taxon>Bacteria</taxon>
        <taxon>Bacillati</taxon>
        <taxon>Actinomycetota</taxon>
        <taxon>Actinomycetes</taxon>
        <taxon>Mycobacteriales</taxon>
        <taxon>Gordoniaceae</taxon>
        <taxon>Gordonia</taxon>
    </lineage>
</organism>
<gene>
    <name evidence="2" type="ORF">EF294_03400</name>
</gene>
<comment type="caution">
    <text evidence="2">The sequence shown here is derived from an EMBL/GenBank/DDBJ whole genome shotgun (WGS) entry which is preliminary data.</text>
</comment>
<dbReference type="RefSeq" id="WP_123925606.1">
    <property type="nucleotide sequence ID" value="NZ_JBPSDP010000012.1"/>
</dbReference>